<dbReference type="GO" id="GO:0016740">
    <property type="term" value="F:transferase activity"/>
    <property type="evidence" value="ECO:0007669"/>
    <property type="project" value="UniProtKB-KW"/>
</dbReference>
<dbReference type="Proteomes" id="UP001365846">
    <property type="component" value="Unassembled WGS sequence"/>
</dbReference>
<keyword evidence="2 3" id="KW-0808">Transferase</keyword>
<sequence length="266" mass="27961">MANKIYPSADAALKGVVADGQTLAVGGFGLCGIPEALIDALHDSGVKNLTCISNNAGVDGFGLGKLLETRQIRKMVASYVGENKEFERQYLAGELELEFTPQGTLAEKLRAGGAGIPAFFTKTGVGTQVAEGKELREFDGETYVMERSLVPDVALVKADVADKSGNLRFRLTARNFNPAAAMAGKICIVEVEKIVEVGEIAPDDIHLPGIYVHRIVLNATPEKRIEKRTVSASVDAAAAKVEAQAAIAQAAAGSEVPAPIKNTKGA</sequence>
<dbReference type="PANTHER" id="PTHR13707:SF60">
    <property type="entry name" value="ACETATE COA-TRANSFERASE SUBUNIT ALPHA"/>
    <property type="match status" value="1"/>
</dbReference>
<keyword evidence="4" id="KW-1185">Reference proteome</keyword>
<evidence type="ECO:0000256" key="2">
    <source>
        <dbReference type="ARBA" id="ARBA00022679"/>
    </source>
</evidence>
<dbReference type="RefSeq" id="WP_340355411.1">
    <property type="nucleotide sequence ID" value="NZ_JBBKZU010000001.1"/>
</dbReference>
<name>A0ABU8V8Z0_9BURK</name>
<comment type="similarity">
    <text evidence="1">Belongs to the 3-oxoacid CoA-transferase subunit A family.</text>
</comment>
<dbReference type="SMART" id="SM00882">
    <property type="entry name" value="CoA_trans"/>
    <property type="match status" value="1"/>
</dbReference>
<organism evidence="3 4">
    <name type="scientific">Variovorax ureilyticus</name>
    <dbReference type="NCBI Taxonomy" id="1836198"/>
    <lineage>
        <taxon>Bacteria</taxon>
        <taxon>Pseudomonadati</taxon>
        <taxon>Pseudomonadota</taxon>
        <taxon>Betaproteobacteria</taxon>
        <taxon>Burkholderiales</taxon>
        <taxon>Comamonadaceae</taxon>
        <taxon>Variovorax</taxon>
    </lineage>
</organism>
<evidence type="ECO:0000256" key="1">
    <source>
        <dbReference type="ARBA" id="ARBA00005612"/>
    </source>
</evidence>
<gene>
    <name evidence="3" type="ORF">WKW77_03480</name>
</gene>
<dbReference type="InterPro" id="IPR004163">
    <property type="entry name" value="CoA_transf_BS"/>
</dbReference>
<dbReference type="Pfam" id="PF01144">
    <property type="entry name" value="CoA_trans"/>
    <property type="match status" value="1"/>
</dbReference>
<dbReference type="InterPro" id="IPR004165">
    <property type="entry name" value="CoA_trans_fam_I"/>
</dbReference>
<dbReference type="PANTHER" id="PTHR13707">
    <property type="entry name" value="KETOACID-COENZYME A TRANSFERASE"/>
    <property type="match status" value="1"/>
</dbReference>
<dbReference type="PROSITE" id="PS01273">
    <property type="entry name" value="COA_TRANSF_1"/>
    <property type="match status" value="1"/>
</dbReference>
<dbReference type="SUPFAM" id="SSF100950">
    <property type="entry name" value="NagB/RpiA/CoA transferase-like"/>
    <property type="match status" value="1"/>
</dbReference>
<evidence type="ECO:0000313" key="3">
    <source>
        <dbReference type="EMBL" id="MEJ8810111.1"/>
    </source>
</evidence>
<proteinExistence type="inferred from homology"/>
<dbReference type="InterPro" id="IPR037171">
    <property type="entry name" value="NagB/RpiA_transferase-like"/>
</dbReference>
<dbReference type="Gene3D" id="3.40.1080.10">
    <property type="entry name" value="Glutaconate Coenzyme A-transferase"/>
    <property type="match status" value="1"/>
</dbReference>
<dbReference type="EMBL" id="JBBKZU010000001">
    <property type="protein sequence ID" value="MEJ8810111.1"/>
    <property type="molecule type" value="Genomic_DNA"/>
</dbReference>
<reference evidence="3 4" key="1">
    <citation type="submission" date="2024-03" db="EMBL/GenBank/DDBJ databases">
        <title>Novel species of the genus Variovorax.</title>
        <authorList>
            <person name="Liu Q."/>
            <person name="Xin Y.-H."/>
        </authorList>
    </citation>
    <scope>NUCLEOTIDE SEQUENCE [LARGE SCALE GENOMIC DNA]</scope>
    <source>
        <strain evidence="3 4">KACC 18899</strain>
    </source>
</reference>
<dbReference type="NCBIfam" id="TIGR02429">
    <property type="entry name" value="pcaI_scoA_fam"/>
    <property type="match status" value="1"/>
</dbReference>
<protein>
    <submittedName>
        <fullName evidence="3">CoA transferase subunit A</fullName>
    </submittedName>
</protein>
<accession>A0ABU8V8Z0</accession>
<comment type="caution">
    <text evidence="3">The sequence shown here is derived from an EMBL/GenBank/DDBJ whole genome shotgun (WGS) entry which is preliminary data.</text>
</comment>
<evidence type="ECO:0000313" key="4">
    <source>
        <dbReference type="Proteomes" id="UP001365846"/>
    </source>
</evidence>
<dbReference type="InterPro" id="IPR012792">
    <property type="entry name" value="3-oxoacid_CoA-transf_A"/>
</dbReference>